<evidence type="ECO:0000313" key="3">
    <source>
        <dbReference type="EMBL" id="RYR80227.1"/>
    </source>
</evidence>
<keyword evidence="5" id="KW-1185">Reference proteome</keyword>
<name>A0AB37WYQ5_9PLEO</name>
<evidence type="ECO:0000313" key="2">
    <source>
        <dbReference type="EMBL" id="RYN38381.1"/>
    </source>
</evidence>
<accession>A0AB37WYQ5</accession>
<gene>
    <name evidence="2" type="ORF">AA0115_g322</name>
    <name evidence="3" type="ORF">AA0119_g445</name>
</gene>
<evidence type="ECO:0000313" key="4">
    <source>
        <dbReference type="Proteomes" id="UP000292340"/>
    </source>
</evidence>
<evidence type="ECO:0000256" key="1">
    <source>
        <dbReference type="SAM" id="MobiDB-lite"/>
    </source>
</evidence>
<proteinExistence type="predicted"/>
<dbReference type="EMBL" id="PDXF01000001">
    <property type="protein sequence ID" value="RYR80227.1"/>
    <property type="molecule type" value="Genomic_DNA"/>
</dbReference>
<reference evidence="2 5" key="2">
    <citation type="journal article" date="2019" name="bioRxiv">
        <title>Genomics, evolutionary history and diagnostics of the Alternaria alternata species group including apple and Asian pear pathotypes.</title>
        <authorList>
            <person name="Armitage A.D."/>
            <person name="Cockerton H.M."/>
            <person name="Sreenivasaprasad S."/>
            <person name="Woodhall J.W."/>
            <person name="Lane C.R."/>
            <person name="Harrison R.J."/>
            <person name="Clarkson J.P."/>
        </authorList>
    </citation>
    <scope>NUCLEOTIDE SEQUENCE</scope>
    <source>
        <strain evidence="2">FERA 1164</strain>
        <strain evidence="5">FERA 635</strain>
    </source>
</reference>
<dbReference type="AlphaFoldDB" id="A0AB37WYQ5"/>
<evidence type="ECO:0000313" key="5">
    <source>
        <dbReference type="Proteomes" id="UP000293195"/>
    </source>
</evidence>
<feature type="region of interest" description="Disordered" evidence="1">
    <location>
        <begin position="56"/>
        <end position="82"/>
    </location>
</feature>
<comment type="caution">
    <text evidence="2">The sequence shown here is derived from an EMBL/GenBank/DDBJ whole genome shotgun (WGS) entry which is preliminary data.</text>
</comment>
<sequence length="125" mass="13787">MATDMLEAEPFQAIEASRAPNFMPHRADVQAQDQHLDSAPEVQTPLTKSGVAPIKNPEAAEARFRKGDLVRKKASASSGAQTKAAYSIYASRNSPHGWVEYQLKDFYTHKVDGTWTREKDLKAGA</sequence>
<feature type="compositionally biased region" description="Basic and acidic residues" evidence="1">
    <location>
        <begin position="58"/>
        <end position="71"/>
    </location>
</feature>
<reference evidence="2" key="1">
    <citation type="submission" date="2017-10" db="EMBL/GenBank/DDBJ databases">
        <authorList>
            <person name="Armitage A.D."/>
            <person name="Barbara D.J."/>
            <person name="Woodhall J.W."/>
            <person name="Sreenivasaprasad S."/>
            <person name="Lane C.R."/>
            <person name="Clarkson J.P."/>
            <person name="Harrison R.J."/>
        </authorList>
    </citation>
    <scope>NUCLEOTIDE SEQUENCE</scope>
    <source>
        <strain evidence="2">FERA 1164</strain>
        <strain evidence="3">FERA 635</strain>
    </source>
</reference>
<protein>
    <submittedName>
        <fullName evidence="2">Uncharacterized protein</fullName>
    </submittedName>
</protein>
<dbReference type="Proteomes" id="UP000292340">
    <property type="component" value="Unassembled WGS sequence"/>
</dbReference>
<organism evidence="2 4">
    <name type="scientific">Alternaria tenuissima</name>
    <dbReference type="NCBI Taxonomy" id="119927"/>
    <lineage>
        <taxon>Eukaryota</taxon>
        <taxon>Fungi</taxon>
        <taxon>Dikarya</taxon>
        <taxon>Ascomycota</taxon>
        <taxon>Pezizomycotina</taxon>
        <taxon>Dothideomycetes</taxon>
        <taxon>Pleosporomycetidae</taxon>
        <taxon>Pleosporales</taxon>
        <taxon>Pleosporineae</taxon>
        <taxon>Pleosporaceae</taxon>
        <taxon>Alternaria</taxon>
        <taxon>Alternaria sect. Alternaria</taxon>
        <taxon>Alternaria alternata complex</taxon>
    </lineage>
</organism>
<dbReference type="Proteomes" id="UP000293195">
    <property type="component" value="Unassembled WGS sequence"/>
</dbReference>
<dbReference type="EMBL" id="PDXB01000001">
    <property type="protein sequence ID" value="RYN38381.1"/>
    <property type="molecule type" value="Genomic_DNA"/>
</dbReference>